<dbReference type="NCBIfam" id="TIGR02937">
    <property type="entry name" value="sigma70-ECF"/>
    <property type="match status" value="1"/>
</dbReference>
<dbReference type="CDD" id="cd06171">
    <property type="entry name" value="Sigma70_r4"/>
    <property type="match status" value="1"/>
</dbReference>
<dbReference type="InterPro" id="IPR036388">
    <property type="entry name" value="WH-like_DNA-bd_sf"/>
</dbReference>
<evidence type="ECO:0000259" key="7">
    <source>
        <dbReference type="Pfam" id="PF08281"/>
    </source>
</evidence>
<gene>
    <name evidence="9" type="ORF">BA92_04930</name>
    <name evidence="8" type="ORF">IE90_10990</name>
</gene>
<dbReference type="InterPro" id="IPR013249">
    <property type="entry name" value="RNA_pol_sigma70_r4_t2"/>
</dbReference>
<dbReference type="InterPro" id="IPR013325">
    <property type="entry name" value="RNA_pol_sigma_r2"/>
</dbReference>
<name>A0A0C3RG09_9PORP</name>
<keyword evidence="2" id="KW-0805">Transcription regulation</keyword>
<dbReference type="GO" id="GO:0006352">
    <property type="term" value="P:DNA-templated transcription initiation"/>
    <property type="evidence" value="ECO:0007669"/>
    <property type="project" value="InterPro"/>
</dbReference>
<reference evidence="9 11" key="1">
    <citation type="submission" date="2014-07" db="EMBL/GenBank/DDBJ databases">
        <title>Porphyromonadaceae bacterium OUH 308042 = ATCC BAA-2681 = DSM 28342 draft genome.</title>
        <authorList>
            <person name="Sydenham T.V."/>
            <person name="Hasman H."/>
            <person name="Justensen U.S."/>
        </authorList>
    </citation>
    <scope>NUCLEOTIDE SEQUENCE [LARGE SCALE GENOMIC DNA]</scope>
    <source>
        <strain evidence="9 11">OUH 308042</strain>
    </source>
</reference>
<dbReference type="Proteomes" id="UP000031937">
    <property type="component" value="Unassembled WGS sequence"/>
</dbReference>
<feature type="domain" description="RNA polymerase sigma factor 70 region 4 type 2" evidence="7">
    <location>
        <begin position="99"/>
        <end position="148"/>
    </location>
</feature>
<dbReference type="EMBL" id="JPIU01000037">
    <property type="protein sequence ID" value="KIO45801.1"/>
    <property type="molecule type" value="Genomic_DNA"/>
</dbReference>
<accession>A0A0C3RG09</accession>
<dbReference type="OrthoDB" id="1120819at2"/>
<dbReference type="Proteomes" id="UP000031980">
    <property type="component" value="Unassembled WGS sequence"/>
</dbReference>
<reference evidence="8 10" key="2">
    <citation type="submission" date="2014-07" db="EMBL/GenBank/DDBJ databases">
        <title>Porphyromonadaceae bacterium OUH 334697 = ATCC BAA-2682 = DSM 28341 draft genome.</title>
        <authorList>
            <person name="Sydenham T.V."/>
            <person name="Hasman H."/>
            <person name="Justesen U.S."/>
        </authorList>
    </citation>
    <scope>NUCLEOTIDE SEQUENCE [LARGE SCALE GENOMIC DNA]</scope>
    <source>
        <strain evidence="8 10">OUH 334697</strain>
    </source>
</reference>
<evidence type="ECO:0000313" key="10">
    <source>
        <dbReference type="Proteomes" id="UP000031937"/>
    </source>
</evidence>
<dbReference type="Gene3D" id="1.10.10.10">
    <property type="entry name" value="Winged helix-like DNA-binding domain superfamily/Winged helix DNA-binding domain"/>
    <property type="match status" value="1"/>
</dbReference>
<protein>
    <submittedName>
        <fullName evidence="9">RNA polymerase subunit sigma-24</fullName>
    </submittedName>
</protein>
<dbReference type="Pfam" id="PF08281">
    <property type="entry name" value="Sigma70_r4_2"/>
    <property type="match status" value="1"/>
</dbReference>
<dbReference type="AlphaFoldDB" id="A0A0C3RG09"/>
<evidence type="ECO:0000313" key="9">
    <source>
        <dbReference type="EMBL" id="KIO45801.1"/>
    </source>
</evidence>
<dbReference type="PANTHER" id="PTHR43133:SF8">
    <property type="entry name" value="RNA POLYMERASE SIGMA FACTOR HI_1459-RELATED"/>
    <property type="match status" value="1"/>
</dbReference>
<comment type="caution">
    <text evidence="9">The sequence shown here is derived from an EMBL/GenBank/DDBJ whole genome shotgun (WGS) entry which is preliminary data.</text>
</comment>
<dbReference type="GO" id="GO:0003677">
    <property type="term" value="F:DNA binding"/>
    <property type="evidence" value="ECO:0007669"/>
    <property type="project" value="UniProtKB-KW"/>
</dbReference>
<dbReference type="EMBL" id="JPIT01000031">
    <property type="protein sequence ID" value="KIO43637.1"/>
    <property type="molecule type" value="Genomic_DNA"/>
</dbReference>
<evidence type="ECO:0000256" key="2">
    <source>
        <dbReference type="ARBA" id="ARBA00023015"/>
    </source>
</evidence>
<keyword evidence="5" id="KW-0804">Transcription</keyword>
<proteinExistence type="inferred from homology"/>
<evidence type="ECO:0000313" key="11">
    <source>
        <dbReference type="Proteomes" id="UP000031980"/>
    </source>
</evidence>
<evidence type="ECO:0000256" key="4">
    <source>
        <dbReference type="ARBA" id="ARBA00023125"/>
    </source>
</evidence>
<dbReference type="PANTHER" id="PTHR43133">
    <property type="entry name" value="RNA POLYMERASE ECF-TYPE SIGMA FACTO"/>
    <property type="match status" value="1"/>
</dbReference>
<evidence type="ECO:0000256" key="3">
    <source>
        <dbReference type="ARBA" id="ARBA00023082"/>
    </source>
</evidence>
<feature type="domain" description="RNA polymerase sigma-70 region 2" evidence="6">
    <location>
        <begin position="16"/>
        <end position="73"/>
    </location>
</feature>
<evidence type="ECO:0000313" key="8">
    <source>
        <dbReference type="EMBL" id="KIO43637.1"/>
    </source>
</evidence>
<evidence type="ECO:0000259" key="6">
    <source>
        <dbReference type="Pfam" id="PF04542"/>
    </source>
</evidence>
<dbReference type="InterPro" id="IPR013324">
    <property type="entry name" value="RNA_pol_sigma_r3/r4-like"/>
</dbReference>
<organism evidence="9 11">
    <name type="scientific">Sanguibacteroides justesenii</name>
    <dbReference type="NCBI Taxonomy" id="1547597"/>
    <lineage>
        <taxon>Bacteria</taxon>
        <taxon>Pseudomonadati</taxon>
        <taxon>Bacteroidota</taxon>
        <taxon>Bacteroidia</taxon>
        <taxon>Bacteroidales</taxon>
        <taxon>Porphyromonadaceae</taxon>
        <taxon>Sanguibacteroides</taxon>
    </lineage>
</organism>
<sequence>MTRVEYNRSVDDISDGLFRFLYKACRSKEMAQDIVQDSFLKLWEMLSVIEKSKAKSFLYTTAYHRMIDLLRREYKYGDIEEIGSRFSEESNNPPDLQDVLDSALAKLPTIQKTVVLLRDYESYSYQEIAEITGLNETQVKVYIFRARAYMKEFIRRPDLVI</sequence>
<dbReference type="Gene3D" id="1.10.1740.10">
    <property type="match status" value="1"/>
</dbReference>
<dbReference type="RefSeq" id="WP_041503835.1">
    <property type="nucleotide sequence ID" value="NZ_JPIT01000031.1"/>
</dbReference>
<dbReference type="SUPFAM" id="SSF88659">
    <property type="entry name" value="Sigma3 and sigma4 domains of RNA polymerase sigma factors"/>
    <property type="match status" value="1"/>
</dbReference>
<dbReference type="GO" id="GO:0016987">
    <property type="term" value="F:sigma factor activity"/>
    <property type="evidence" value="ECO:0007669"/>
    <property type="project" value="UniProtKB-KW"/>
</dbReference>
<dbReference type="SUPFAM" id="SSF88946">
    <property type="entry name" value="Sigma2 domain of RNA polymerase sigma factors"/>
    <property type="match status" value="1"/>
</dbReference>
<evidence type="ECO:0000256" key="1">
    <source>
        <dbReference type="ARBA" id="ARBA00010641"/>
    </source>
</evidence>
<dbReference type="InterPro" id="IPR007627">
    <property type="entry name" value="RNA_pol_sigma70_r2"/>
</dbReference>
<keyword evidence="4" id="KW-0238">DNA-binding</keyword>
<dbReference type="Pfam" id="PF04542">
    <property type="entry name" value="Sigma70_r2"/>
    <property type="match status" value="1"/>
</dbReference>
<dbReference type="InterPro" id="IPR039425">
    <property type="entry name" value="RNA_pol_sigma-70-like"/>
</dbReference>
<keyword evidence="11" id="KW-1185">Reference proteome</keyword>
<evidence type="ECO:0000256" key="5">
    <source>
        <dbReference type="ARBA" id="ARBA00023163"/>
    </source>
</evidence>
<dbReference type="InterPro" id="IPR014284">
    <property type="entry name" value="RNA_pol_sigma-70_dom"/>
</dbReference>
<comment type="similarity">
    <text evidence="1">Belongs to the sigma-70 factor family. ECF subfamily.</text>
</comment>
<keyword evidence="3" id="KW-0731">Sigma factor</keyword>